<accession>A0A0G0CNJ7</accession>
<protein>
    <submittedName>
        <fullName evidence="1">Uncharacterized protein</fullName>
    </submittedName>
</protein>
<proteinExistence type="predicted"/>
<evidence type="ECO:0000313" key="1">
    <source>
        <dbReference type="EMBL" id="KKP44982.1"/>
    </source>
</evidence>
<gene>
    <name evidence="1" type="ORF">UR35_C0004G0014</name>
</gene>
<dbReference type="STRING" id="1618566.UR35_C0004G0014"/>
<dbReference type="Proteomes" id="UP000034778">
    <property type="component" value="Unassembled WGS sequence"/>
</dbReference>
<organism evidence="1 2">
    <name type="scientific">Candidatus Woesebacteria bacterium GW2011_GWB1_33_22</name>
    <dbReference type="NCBI Taxonomy" id="1618566"/>
    <lineage>
        <taxon>Bacteria</taxon>
        <taxon>Candidatus Woeseibacteriota</taxon>
    </lineage>
</organism>
<name>A0A0G0CNJ7_9BACT</name>
<comment type="caution">
    <text evidence="1">The sequence shown here is derived from an EMBL/GenBank/DDBJ whole genome shotgun (WGS) entry which is preliminary data.</text>
</comment>
<dbReference type="AlphaFoldDB" id="A0A0G0CNJ7"/>
<dbReference type="EMBL" id="LBOW01000004">
    <property type="protein sequence ID" value="KKP44982.1"/>
    <property type="molecule type" value="Genomic_DNA"/>
</dbReference>
<evidence type="ECO:0000313" key="2">
    <source>
        <dbReference type="Proteomes" id="UP000034778"/>
    </source>
</evidence>
<reference evidence="1 2" key="1">
    <citation type="journal article" date="2015" name="Nature">
        <title>rRNA introns, odd ribosomes, and small enigmatic genomes across a large radiation of phyla.</title>
        <authorList>
            <person name="Brown C.T."/>
            <person name="Hug L.A."/>
            <person name="Thomas B.C."/>
            <person name="Sharon I."/>
            <person name="Castelle C.J."/>
            <person name="Singh A."/>
            <person name="Wilkins M.J."/>
            <person name="Williams K.H."/>
            <person name="Banfield J.F."/>
        </authorList>
    </citation>
    <scope>NUCLEOTIDE SEQUENCE [LARGE SCALE GENOMIC DNA]</scope>
</reference>
<sequence length="103" mass="11842">MKILNKKATVLTFLVICIVIFYFVNKFESWNLLICKDPILVTGTLHCQQNEYELKGYKSQASCMEKGIELSKGKDFECGKNCHENNEGFNVCDEICNKYRGCN</sequence>